<accession>A0ABR8JNM6</accession>
<protein>
    <recommendedName>
        <fullName evidence="3">ATP-binding protein</fullName>
    </recommendedName>
</protein>
<name>A0ABR8JNM6_9BACT</name>
<dbReference type="EMBL" id="JACWZZ010000004">
    <property type="protein sequence ID" value="MBD2716987.1"/>
    <property type="molecule type" value="Genomic_DNA"/>
</dbReference>
<evidence type="ECO:0008006" key="3">
    <source>
        <dbReference type="Google" id="ProtNLM"/>
    </source>
</evidence>
<organism evidence="1 2">
    <name type="scientific">Hymenobacter duratus</name>
    <dbReference type="NCBI Taxonomy" id="2771356"/>
    <lineage>
        <taxon>Bacteria</taxon>
        <taxon>Pseudomonadati</taxon>
        <taxon>Bacteroidota</taxon>
        <taxon>Cytophagia</taxon>
        <taxon>Cytophagales</taxon>
        <taxon>Hymenobacteraceae</taxon>
        <taxon>Hymenobacter</taxon>
    </lineage>
</organism>
<dbReference type="SUPFAM" id="SSF52540">
    <property type="entry name" value="P-loop containing nucleoside triphosphate hydrolases"/>
    <property type="match status" value="1"/>
</dbReference>
<sequence length="432" mass="48779">MSVYQFPVIDKFQARAVTEPSFEPELFGDDQQLYVDLDQVRGSEFQDDILFTLAVEDGRLMELPNDYIKIICSGHRGCGKTTELKRLHTYLNHPDRYLSIFLSIEEEMEYGSLQPEDIFVWILLKLVSAIEEYDIPASRTQFNELARQFLSSQTVEQELKDNFGVEVGAETEGGINFFSLFKLKTKAKAVFSTNNATSTKIREEIRKNPLAIINRINAALVDMRQAVAEAGLGQDVLFIIDGSEKLRFQVYEYLFIQNPNLLQTLALNMIMAVPIDSYYKIEAGPGLNFSHSLIIPMIKLAGPGNPADECFKEVIERRIATDLFFESGVLDECVRRSGGCVRQLLRIVNAVIRKARGGRASLEVAQAAIRALGSDMNQLLTTKHIDTLNLGLHKLRPGDAEVREMLFQLVLLKYNGHLRLNPLLEGIIPIFE</sequence>
<dbReference type="Proteomes" id="UP000642468">
    <property type="component" value="Unassembled WGS sequence"/>
</dbReference>
<reference evidence="1 2" key="1">
    <citation type="submission" date="2020-09" db="EMBL/GenBank/DDBJ databases">
        <authorList>
            <person name="Kim M.K."/>
        </authorList>
    </citation>
    <scope>NUCLEOTIDE SEQUENCE [LARGE SCALE GENOMIC DNA]</scope>
    <source>
        <strain evidence="1 2">BT646</strain>
    </source>
</reference>
<dbReference type="RefSeq" id="WP_190785896.1">
    <property type="nucleotide sequence ID" value="NZ_JACWZZ010000004.1"/>
</dbReference>
<gene>
    <name evidence="1" type="ORF">IC231_18205</name>
</gene>
<dbReference type="InterPro" id="IPR027417">
    <property type="entry name" value="P-loop_NTPase"/>
</dbReference>
<proteinExistence type="predicted"/>
<evidence type="ECO:0000313" key="1">
    <source>
        <dbReference type="EMBL" id="MBD2716987.1"/>
    </source>
</evidence>
<keyword evidence="2" id="KW-1185">Reference proteome</keyword>
<comment type="caution">
    <text evidence="1">The sequence shown here is derived from an EMBL/GenBank/DDBJ whole genome shotgun (WGS) entry which is preliminary data.</text>
</comment>
<evidence type="ECO:0000313" key="2">
    <source>
        <dbReference type="Proteomes" id="UP000642468"/>
    </source>
</evidence>